<organism evidence="1 2">
    <name type="scientific">Hypoxylon rubiginosum</name>
    <dbReference type="NCBI Taxonomy" id="110542"/>
    <lineage>
        <taxon>Eukaryota</taxon>
        <taxon>Fungi</taxon>
        <taxon>Dikarya</taxon>
        <taxon>Ascomycota</taxon>
        <taxon>Pezizomycotina</taxon>
        <taxon>Sordariomycetes</taxon>
        <taxon>Xylariomycetidae</taxon>
        <taxon>Xylariales</taxon>
        <taxon>Hypoxylaceae</taxon>
        <taxon>Hypoxylon</taxon>
    </lineage>
</organism>
<evidence type="ECO:0000313" key="2">
    <source>
        <dbReference type="Proteomes" id="UP001497700"/>
    </source>
</evidence>
<gene>
    <name evidence="1" type="ORF">F4820DRAFT_405004</name>
</gene>
<name>A0ACB9ZER2_9PEZI</name>
<comment type="caution">
    <text evidence="1">The sequence shown here is derived from an EMBL/GenBank/DDBJ whole genome shotgun (WGS) entry which is preliminary data.</text>
</comment>
<reference evidence="1 2" key="1">
    <citation type="journal article" date="2022" name="New Phytol.">
        <title>Ecological generalism drives hyperdiversity of secondary metabolite gene clusters in xylarialean endophytes.</title>
        <authorList>
            <person name="Franco M.E.E."/>
            <person name="Wisecaver J.H."/>
            <person name="Arnold A.E."/>
            <person name="Ju Y.M."/>
            <person name="Slot J.C."/>
            <person name="Ahrendt S."/>
            <person name="Moore L.P."/>
            <person name="Eastman K.E."/>
            <person name="Scott K."/>
            <person name="Konkel Z."/>
            <person name="Mondo S.J."/>
            <person name="Kuo A."/>
            <person name="Hayes R.D."/>
            <person name="Haridas S."/>
            <person name="Andreopoulos B."/>
            <person name="Riley R."/>
            <person name="LaButti K."/>
            <person name="Pangilinan J."/>
            <person name="Lipzen A."/>
            <person name="Amirebrahimi M."/>
            <person name="Yan J."/>
            <person name="Adam C."/>
            <person name="Keymanesh K."/>
            <person name="Ng V."/>
            <person name="Louie K."/>
            <person name="Northen T."/>
            <person name="Drula E."/>
            <person name="Henrissat B."/>
            <person name="Hsieh H.M."/>
            <person name="Youens-Clark K."/>
            <person name="Lutzoni F."/>
            <person name="Miadlikowska J."/>
            <person name="Eastwood D.C."/>
            <person name="Hamelin R.C."/>
            <person name="Grigoriev I.V."/>
            <person name="U'Ren J.M."/>
        </authorList>
    </citation>
    <scope>NUCLEOTIDE SEQUENCE [LARGE SCALE GENOMIC DNA]</scope>
    <source>
        <strain evidence="1 2">CBS 119005</strain>
    </source>
</reference>
<accession>A0ACB9ZER2</accession>
<protein>
    <submittedName>
        <fullName evidence="1">P-loop containing nucleoside triphosphate hydrolase protein</fullName>
    </submittedName>
</protein>
<sequence>MSLIMDGHKQVDMGFRPRPSDVVVAVMGMTGSGKSTFVSLCTNEDVEIGHDLHGCTQEVVAYRCQYSSSVDIYLIDTPGFDDTNRSDSDILKTIAEWMTRSYINDIKLSGIIYLHRITDTRVQGTAKKNLFMFKKLCGPSAMKNVLLVTTMWENVLPGDGERRETDLVNTPDFWGFMLAEGAHIQRHRNTRESAMALLKKFVKSRKITMNIQAEMVHEHKDLDDTEAGREVLGEMLKERERARQEVLETQQMMQEALKERDEQSARLLREHQEKMNAKLAKMEEDREKLKVTMEMLHAEKFAKLEKEIERSDKRNDVLQQKLDDAIGKLKILPPPSSTGAVAGESSRFSSWNTPSWNTFLKSYTNLTLYGSYHYFVGQARNFGSRHIDTWRTKSGEYTKYIAYGSGNSWYRHYHADGQCYSDWSDSLSDAYPKLAKWLENGNEIGCPIQVTLGKRGHFFIRTQKERHYNVSHSIKDDLDEDDWKNVRRLWMGYENTYVAELFDGTLLWELESYYPKLERRLLKGVGTPPCKAIRDLALNPKDPESYAIVVTSGSSRIRTDNANMEYDFGEFSKWNLAIMKR</sequence>
<proteinExistence type="predicted"/>
<keyword evidence="1" id="KW-0378">Hydrolase</keyword>
<keyword evidence="2" id="KW-1185">Reference proteome</keyword>
<dbReference type="EMBL" id="MU393426">
    <property type="protein sequence ID" value="KAI4870078.1"/>
    <property type="molecule type" value="Genomic_DNA"/>
</dbReference>
<evidence type="ECO:0000313" key="1">
    <source>
        <dbReference type="EMBL" id="KAI4870078.1"/>
    </source>
</evidence>
<dbReference type="Proteomes" id="UP001497700">
    <property type="component" value="Unassembled WGS sequence"/>
</dbReference>